<gene>
    <name evidence="2" type="ORF">GPECTOR_10g881</name>
</gene>
<accession>A0A150GSF1</accession>
<keyword evidence="1" id="KW-0472">Membrane</keyword>
<evidence type="ECO:0000256" key="1">
    <source>
        <dbReference type="SAM" id="Phobius"/>
    </source>
</evidence>
<dbReference type="AlphaFoldDB" id="A0A150GSF1"/>
<reference evidence="3" key="1">
    <citation type="journal article" date="2016" name="Nat. Commun.">
        <title>The Gonium pectorale genome demonstrates co-option of cell cycle regulation during the evolution of multicellularity.</title>
        <authorList>
            <person name="Hanschen E.R."/>
            <person name="Marriage T.N."/>
            <person name="Ferris P.J."/>
            <person name="Hamaji T."/>
            <person name="Toyoda A."/>
            <person name="Fujiyama A."/>
            <person name="Neme R."/>
            <person name="Noguchi H."/>
            <person name="Minakuchi Y."/>
            <person name="Suzuki M."/>
            <person name="Kawai-Toyooka H."/>
            <person name="Smith D.R."/>
            <person name="Sparks H."/>
            <person name="Anderson J."/>
            <person name="Bakaric R."/>
            <person name="Luria V."/>
            <person name="Karger A."/>
            <person name="Kirschner M.W."/>
            <person name="Durand P.M."/>
            <person name="Michod R.E."/>
            <person name="Nozaki H."/>
            <person name="Olson B.J."/>
        </authorList>
    </citation>
    <scope>NUCLEOTIDE SEQUENCE [LARGE SCALE GENOMIC DNA]</scope>
    <source>
        <strain evidence="3">NIES-2863</strain>
    </source>
</reference>
<evidence type="ECO:0000313" key="3">
    <source>
        <dbReference type="Proteomes" id="UP000075714"/>
    </source>
</evidence>
<keyword evidence="1" id="KW-0812">Transmembrane</keyword>
<dbReference type="OrthoDB" id="540512at2759"/>
<protein>
    <submittedName>
        <fullName evidence="2">Uncharacterized protein</fullName>
    </submittedName>
</protein>
<comment type="caution">
    <text evidence="2">The sequence shown here is derived from an EMBL/GenBank/DDBJ whole genome shotgun (WGS) entry which is preliminary data.</text>
</comment>
<dbReference type="Proteomes" id="UP000075714">
    <property type="component" value="Unassembled WGS sequence"/>
</dbReference>
<organism evidence="2 3">
    <name type="scientific">Gonium pectorale</name>
    <name type="common">Green alga</name>
    <dbReference type="NCBI Taxonomy" id="33097"/>
    <lineage>
        <taxon>Eukaryota</taxon>
        <taxon>Viridiplantae</taxon>
        <taxon>Chlorophyta</taxon>
        <taxon>core chlorophytes</taxon>
        <taxon>Chlorophyceae</taxon>
        <taxon>CS clade</taxon>
        <taxon>Chlamydomonadales</taxon>
        <taxon>Volvocaceae</taxon>
        <taxon>Gonium</taxon>
    </lineage>
</organism>
<keyword evidence="3" id="KW-1185">Reference proteome</keyword>
<keyword evidence="1" id="KW-1133">Transmembrane helix</keyword>
<proteinExistence type="predicted"/>
<name>A0A150GSF1_GONPE</name>
<sequence length="98" mass="11020">MSGGVDGIQPSSVGVALDTRDSTKPKKRFNFNAAETFGLIAYFVVLYSCYGGFFAMLLVIALRTRKDNYLHLNKRLSGHAVSDDYYTTPWLWLADNFN</sequence>
<evidence type="ECO:0000313" key="2">
    <source>
        <dbReference type="EMBL" id="KXZ52250.1"/>
    </source>
</evidence>
<dbReference type="EMBL" id="LSYV01000011">
    <property type="protein sequence ID" value="KXZ52250.1"/>
    <property type="molecule type" value="Genomic_DNA"/>
</dbReference>
<feature type="transmembrane region" description="Helical" evidence="1">
    <location>
        <begin position="39"/>
        <end position="62"/>
    </location>
</feature>